<evidence type="ECO:0000313" key="2">
    <source>
        <dbReference type="EMBL" id="MCD3193787.1"/>
    </source>
</evidence>
<sequence>MIIKKRGMTFLEILITMGIFFIFLLLAYPFFISNLRTDIKSEAVADLQIEGNKAKECLSRLCMEAYSIKYDKKHKVWEIRIPSNKEDEDSDKTEKDVIKIFINNNSMNICGKIIANCVKNINISVSGDKPREITITINLLKKVSGIDVTSQIKNIVYSRNMN</sequence>
<feature type="transmembrane region" description="Helical" evidence="1">
    <location>
        <begin position="12"/>
        <end position="31"/>
    </location>
</feature>
<proteinExistence type="predicted"/>
<reference evidence="2" key="1">
    <citation type="submission" date="2020-02" db="EMBL/GenBank/DDBJ databases">
        <authorList>
            <person name="Fillo S."/>
            <person name="Giordani F."/>
            <person name="Tonon E."/>
            <person name="Drigo I."/>
            <person name="Anselmo A."/>
            <person name="Fortunato A."/>
            <person name="Bano L."/>
            <person name="Lista F."/>
        </authorList>
    </citation>
    <scope>NUCLEOTIDE SEQUENCE</scope>
    <source>
        <strain evidence="2">IZSVe-TV_9877_3_12</strain>
    </source>
</reference>
<evidence type="ECO:0000256" key="1">
    <source>
        <dbReference type="SAM" id="Phobius"/>
    </source>
</evidence>
<name>A0A9Q3V7Z9_CLOBO</name>
<keyword evidence="1" id="KW-1133">Transmembrane helix</keyword>
<keyword evidence="1" id="KW-0472">Membrane</keyword>
<dbReference type="Proteomes" id="UP000813637">
    <property type="component" value="Unassembled WGS sequence"/>
</dbReference>
<organism evidence="2 3">
    <name type="scientific">Clostridium botulinum C</name>
    <dbReference type="NCBI Taxonomy" id="36828"/>
    <lineage>
        <taxon>Bacteria</taxon>
        <taxon>Bacillati</taxon>
        <taxon>Bacillota</taxon>
        <taxon>Clostridia</taxon>
        <taxon>Eubacteriales</taxon>
        <taxon>Clostridiaceae</taxon>
        <taxon>Clostridium</taxon>
    </lineage>
</organism>
<dbReference type="EMBL" id="JAAMYB010000001">
    <property type="protein sequence ID" value="MCD3193787.1"/>
    <property type="molecule type" value="Genomic_DNA"/>
</dbReference>
<comment type="caution">
    <text evidence="2">The sequence shown here is derived from an EMBL/GenBank/DDBJ whole genome shotgun (WGS) entry which is preliminary data.</text>
</comment>
<protein>
    <submittedName>
        <fullName evidence="2">Uncharacterized protein</fullName>
    </submittedName>
</protein>
<dbReference type="RefSeq" id="WP_198091089.1">
    <property type="nucleotide sequence ID" value="NZ_JAAMYB010000001.1"/>
</dbReference>
<evidence type="ECO:0000313" key="3">
    <source>
        <dbReference type="Proteomes" id="UP000813637"/>
    </source>
</evidence>
<reference evidence="2" key="2">
    <citation type="journal article" date="2021" name="Microorganisms">
        <title>Extensive Genome Exploration of Clostridium botulinum Group III Field Strains.</title>
        <authorList>
            <person name="Fillo S."/>
            <person name="Giordani F."/>
            <person name="Tonon E."/>
            <person name="Drigo I."/>
            <person name="Anselmo A."/>
            <person name="Fortunato A."/>
            <person name="Lista F."/>
            <person name="Bano L."/>
        </authorList>
    </citation>
    <scope>NUCLEOTIDE SEQUENCE</scope>
    <source>
        <strain evidence="2">IZSVe-TV_9877_3_12</strain>
    </source>
</reference>
<keyword evidence="1" id="KW-0812">Transmembrane</keyword>
<gene>
    <name evidence="2" type="ORF">G8S53_00590</name>
</gene>
<dbReference type="AlphaFoldDB" id="A0A9Q3V7Z9"/>
<accession>A0A9Q3V7Z9</accession>